<gene>
    <name evidence="2" type="ORF">FYJ74_05520</name>
</gene>
<dbReference type="EMBL" id="VUNH01000005">
    <property type="protein sequence ID" value="MST55491.1"/>
    <property type="molecule type" value="Genomic_DNA"/>
</dbReference>
<protein>
    <submittedName>
        <fullName evidence="2">GNAT family N-acetyltransferase</fullName>
    </submittedName>
</protein>
<dbReference type="PANTHER" id="PTHR43792:SF1">
    <property type="entry name" value="N-ACETYLTRANSFERASE DOMAIN-CONTAINING PROTEIN"/>
    <property type="match status" value="1"/>
</dbReference>
<dbReference type="Pfam" id="PF13302">
    <property type="entry name" value="Acetyltransf_3"/>
    <property type="match status" value="1"/>
</dbReference>
<dbReference type="InterPro" id="IPR000182">
    <property type="entry name" value="GNAT_dom"/>
</dbReference>
<proteinExistence type="predicted"/>
<dbReference type="Gene3D" id="3.40.630.30">
    <property type="match status" value="1"/>
</dbReference>
<dbReference type="SUPFAM" id="SSF55729">
    <property type="entry name" value="Acyl-CoA N-acyltransferases (Nat)"/>
    <property type="match status" value="1"/>
</dbReference>
<keyword evidence="3" id="KW-1185">Reference proteome</keyword>
<evidence type="ECO:0000259" key="1">
    <source>
        <dbReference type="PROSITE" id="PS51186"/>
    </source>
</evidence>
<dbReference type="GO" id="GO:0016747">
    <property type="term" value="F:acyltransferase activity, transferring groups other than amino-acyl groups"/>
    <property type="evidence" value="ECO:0007669"/>
    <property type="project" value="InterPro"/>
</dbReference>
<dbReference type="PANTHER" id="PTHR43792">
    <property type="entry name" value="GNAT FAMILY, PUTATIVE (AFU_ORTHOLOGUE AFUA_3G00765)-RELATED-RELATED"/>
    <property type="match status" value="1"/>
</dbReference>
<accession>A0A6L5YBA5</accession>
<comment type="caution">
    <text evidence="2">The sequence shown here is derived from an EMBL/GenBank/DDBJ whole genome shotgun (WGS) entry which is preliminary data.</text>
</comment>
<name>A0A6L5YBA5_9BACT</name>
<organism evidence="2 3">
    <name type="scientific">Pyramidobacter porci</name>
    <dbReference type="NCBI Taxonomy" id="2605789"/>
    <lineage>
        <taxon>Bacteria</taxon>
        <taxon>Thermotogati</taxon>
        <taxon>Synergistota</taxon>
        <taxon>Synergistia</taxon>
        <taxon>Synergistales</taxon>
        <taxon>Dethiosulfovibrionaceae</taxon>
        <taxon>Pyramidobacter</taxon>
    </lineage>
</organism>
<feature type="domain" description="N-acetyltransferase" evidence="1">
    <location>
        <begin position="9"/>
        <end position="171"/>
    </location>
</feature>
<dbReference type="Proteomes" id="UP000473699">
    <property type="component" value="Unassembled WGS sequence"/>
</dbReference>
<keyword evidence="2" id="KW-0808">Transferase</keyword>
<sequence length="171" mass="20021">MIFLETPRLRLRNVTEKDADIMHEYRNNKICNRYQRGQTKERTGIIALIKRRKDDEMTLSAPFMIAVALKDSDEMIGEIAAIPKDDSISLGYTFSCKHHRRGYAFESLNALIETLHKRYPECVFISYTDTENKPSMELLKKLGYKDMGYSSQLSSRIFSKYAKEEKYRKSQ</sequence>
<evidence type="ECO:0000313" key="2">
    <source>
        <dbReference type="EMBL" id="MST55491.1"/>
    </source>
</evidence>
<dbReference type="InterPro" id="IPR016181">
    <property type="entry name" value="Acyl_CoA_acyltransferase"/>
</dbReference>
<dbReference type="InterPro" id="IPR051531">
    <property type="entry name" value="N-acetyltransferase"/>
</dbReference>
<dbReference type="RefSeq" id="WP_154528592.1">
    <property type="nucleotide sequence ID" value="NZ_JAXDZJ010000050.1"/>
</dbReference>
<dbReference type="PROSITE" id="PS51186">
    <property type="entry name" value="GNAT"/>
    <property type="match status" value="1"/>
</dbReference>
<evidence type="ECO:0000313" key="3">
    <source>
        <dbReference type="Proteomes" id="UP000473699"/>
    </source>
</evidence>
<reference evidence="2 3" key="1">
    <citation type="submission" date="2019-08" db="EMBL/GenBank/DDBJ databases">
        <title>In-depth cultivation of the pig gut microbiome towards novel bacterial diversity and tailored functional studies.</title>
        <authorList>
            <person name="Wylensek D."/>
            <person name="Hitch T.C.A."/>
            <person name="Clavel T."/>
        </authorList>
    </citation>
    <scope>NUCLEOTIDE SEQUENCE [LARGE SCALE GENOMIC DNA]</scope>
    <source>
        <strain evidence="2 3">SM-530-WT-4B</strain>
    </source>
</reference>
<dbReference type="AlphaFoldDB" id="A0A6L5YBA5"/>